<dbReference type="Gene3D" id="3.40.50.10330">
    <property type="entry name" value="Probable inorganic polyphosphate/atp-NAD kinase, domain 1"/>
    <property type="match status" value="1"/>
</dbReference>
<feature type="binding site" evidence="6">
    <location>
        <position position="240"/>
    </location>
    <ligand>
        <name>NAD(+)</name>
        <dbReference type="ChEBI" id="CHEBI:57540"/>
    </ligand>
</feature>
<organism evidence="7 8">
    <name type="scientific">Thermanaerovibrio acidaminovorans (strain ATCC 49978 / DSM 6589 / Su883)</name>
    <name type="common">Selenomonas acidaminovorans</name>
    <dbReference type="NCBI Taxonomy" id="525903"/>
    <lineage>
        <taxon>Bacteria</taxon>
        <taxon>Thermotogati</taxon>
        <taxon>Synergistota</taxon>
        <taxon>Synergistia</taxon>
        <taxon>Synergistales</taxon>
        <taxon>Synergistaceae</taxon>
        <taxon>Thermanaerovibrio</taxon>
    </lineage>
</organism>
<feature type="binding site" evidence="6">
    <location>
        <position position="170"/>
    </location>
    <ligand>
        <name>NAD(+)</name>
        <dbReference type="ChEBI" id="CHEBI:57540"/>
    </ligand>
</feature>
<evidence type="ECO:0000313" key="8">
    <source>
        <dbReference type="Proteomes" id="UP000002030"/>
    </source>
</evidence>
<dbReference type="PATRIC" id="fig|525903.6.peg.901"/>
<dbReference type="EC" id="2.7.1.23" evidence="6"/>
<dbReference type="RefSeq" id="WP_012869648.1">
    <property type="nucleotide sequence ID" value="NC_013522.1"/>
</dbReference>
<dbReference type="EMBL" id="CP001818">
    <property type="protein sequence ID" value="ACZ19133.1"/>
    <property type="molecule type" value="Genomic_DNA"/>
</dbReference>
<comment type="caution">
    <text evidence="6">Lacks conserved residue(s) required for the propagation of feature annotation.</text>
</comment>
<keyword evidence="4 6" id="KW-0520">NAD</keyword>
<dbReference type="GO" id="GO:0006741">
    <property type="term" value="P:NADP+ biosynthetic process"/>
    <property type="evidence" value="ECO:0007669"/>
    <property type="project" value="UniProtKB-UniRule"/>
</dbReference>
<dbReference type="InterPro" id="IPR016064">
    <property type="entry name" value="NAD/diacylglycerol_kinase_sf"/>
</dbReference>
<dbReference type="Pfam" id="PF01513">
    <property type="entry name" value="NAD_kinase"/>
    <property type="match status" value="1"/>
</dbReference>
<dbReference type="GO" id="GO:0046872">
    <property type="term" value="F:metal ion binding"/>
    <property type="evidence" value="ECO:0007669"/>
    <property type="project" value="UniProtKB-UniRule"/>
</dbReference>
<reference evidence="7 8" key="1">
    <citation type="journal article" date="2009" name="Stand. Genomic Sci.">
        <title>Complete genome sequence of Thermanaerovibrio acidaminovorans type strain (Su883).</title>
        <authorList>
            <person name="Chovatia M."/>
            <person name="Sikorski J."/>
            <person name="Schroder M."/>
            <person name="Lapidus A."/>
            <person name="Nolan M."/>
            <person name="Tice H."/>
            <person name="Glavina Del Rio T."/>
            <person name="Copeland A."/>
            <person name="Cheng J.F."/>
            <person name="Lucas S."/>
            <person name="Chen F."/>
            <person name="Bruce D."/>
            <person name="Goodwin L."/>
            <person name="Pitluck S."/>
            <person name="Ivanova N."/>
            <person name="Mavromatis K."/>
            <person name="Ovchinnikova G."/>
            <person name="Pati A."/>
            <person name="Chen A."/>
            <person name="Palaniappan K."/>
            <person name="Land M."/>
            <person name="Hauser L."/>
            <person name="Chang Y.J."/>
            <person name="Jeffries C.D."/>
            <person name="Chain P."/>
            <person name="Saunders E."/>
            <person name="Detter J.C."/>
            <person name="Brettin T."/>
            <person name="Rohde M."/>
            <person name="Goker M."/>
            <person name="Spring S."/>
            <person name="Bristow J."/>
            <person name="Markowitz V."/>
            <person name="Hugenholtz P."/>
            <person name="Kyrpides N.C."/>
            <person name="Klenk H.P."/>
            <person name="Eisen J.A."/>
        </authorList>
    </citation>
    <scope>NUCLEOTIDE SEQUENCE [LARGE SCALE GENOMIC DNA]</scope>
    <source>
        <strain evidence="8">ATCC 49978 / DSM 6589 / Su883</strain>
    </source>
</reference>
<evidence type="ECO:0000256" key="5">
    <source>
        <dbReference type="ARBA" id="ARBA00047925"/>
    </source>
</evidence>
<keyword evidence="6" id="KW-0963">Cytoplasm</keyword>
<dbReference type="Proteomes" id="UP000002030">
    <property type="component" value="Chromosome"/>
</dbReference>
<comment type="subcellular location">
    <subcellularLocation>
        <location evidence="6">Cytoplasm</location>
    </subcellularLocation>
</comment>
<comment type="cofactor">
    <cofactor evidence="6">
        <name>a divalent metal cation</name>
        <dbReference type="ChEBI" id="CHEBI:60240"/>
    </cofactor>
</comment>
<protein>
    <recommendedName>
        <fullName evidence="6">NAD kinase</fullName>
        <ecNumber evidence="6">2.7.1.23</ecNumber>
    </recommendedName>
    <alternativeName>
        <fullName evidence="6">ATP-dependent NAD kinase</fullName>
    </alternativeName>
</protein>
<feature type="binding site" evidence="6">
    <location>
        <begin position="181"/>
        <end position="186"/>
    </location>
    <ligand>
        <name>NAD(+)</name>
        <dbReference type="ChEBI" id="CHEBI:57540"/>
    </ligand>
</feature>
<comment type="similarity">
    <text evidence="6">Belongs to the NAD kinase family.</text>
</comment>
<dbReference type="Gene3D" id="2.60.200.30">
    <property type="entry name" value="Probable inorganic polyphosphate/atp-NAD kinase, domain 2"/>
    <property type="match status" value="1"/>
</dbReference>
<feature type="binding site" evidence="6">
    <location>
        <position position="151"/>
    </location>
    <ligand>
        <name>NAD(+)</name>
        <dbReference type="ChEBI" id="CHEBI:57540"/>
    </ligand>
</feature>
<dbReference type="GO" id="GO:0051287">
    <property type="term" value="F:NAD binding"/>
    <property type="evidence" value="ECO:0007669"/>
    <property type="project" value="UniProtKB-ARBA"/>
</dbReference>
<keyword evidence="8" id="KW-1185">Reference proteome</keyword>
<dbReference type="SUPFAM" id="SSF111331">
    <property type="entry name" value="NAD kinase/diacylglycerol kinase-like"/>
    <property type="match status" value="1"/>
</dbReference>
<dbReference type="InterPro" id="IPR017438">
    <property type="entry name" value="ATP-NAD_kinase_N"/>
</dbReference>
<keyword evidence="3 6" id="KW-0521">NADP</keyword>
<feature type="binding site" evidence="6">
    <location>
        <begin position="66"/>
        <end position="67"/>
    </location>
    <ligand>
        <name>NAD(+)</name>
        <dbReference type="ChEBI" id="CHEBI:57540"/>
    </ligand>
</feature>
<keyword evidence="6" id="KW-0067">ATP-binding</keyword>
<dbReference type="GO" id="GO:0003951">
    <property type="term" value="F:NAD+ kinase activity"/>
    <property type="evidence" value="ECO:0007669"/>
    <property type="project" value="UniProtKB-UniRule"/>
</dbReference>
<evidence type="ECO:0000313" key="7">
    <source>
        <dbReference type="EMBL" id="ACZ19133.1"/>
    </source>
</evidence>
<dbReference type="HOGENOM" id="CLU_008831_0_1_0"/>
<dbReference type="eggNOG" id="COG0061">
    <property type="taxonomic scope" value="Bacteria"/>
</dbReference>
<keyword evidence="6" id="KW-0547">Nucleotide-binding</keyword>
<dbReference type="AlphaFoldDB" id="D1BA30"/>
<dbReference type="InterPro" id="IPR002504">
    <property type="entry name" value="NADK"/>
</dbReference>
<keyword evidence="2 6" id="KW-0418">Kinase</keyword>
<dbReference type="PANTHER" id="PTHR20275">
    <property type="entry name" value="NAD KINASE"/>
    <property type="match status" value="1"/>
</dbReference>
<feature type="binding site" evidence="6">
    <location>
        <position position="71"/>
    </location>
    <ligand>
        <name>NAD(+)</name>
        <dbReference type="ChEBI" id="CHEBI:57540"/>
    </ligand>
</feature>
<dbReference type="KEGG" id="tai:Taci_0900"/>
<dbReference type="GO" id="GO:0005524">
    <property type="term" value="F:ATP binding"/>
    <property type="evidence" value="ECO:0007669"/>
    <property type="project" value="UniProtKB-KW"/>
</dbReference>
<feature type="binding site" evidence="6">
    <location>
        <begin position="140"/>
        <end position="141"/>
    </location>
    <ligand>
        <name>NAD(+)</name>
        <dbReference type="ChEBI" id="CHEBI:57540"/>
    </ligand>
</feature>
<dbReference type="HAMAP" id="MF_00361">
    <property type="entry name" value="NAD_kinase"/>
    <property type="match status" value="1"/>
</dbReference>
<feature type="active site" description="Proton acceptor" evidence="6">
    <location>
        <position position="66"/>
    </location>
</feature>
<dbReference type="OrthoDB" id="9774737at2"/>
<dbReference type="STRING" id="525903.Taci_0900"/>
<dbReference type="GO" id="GO:0005737">
    <property type="term" value="C:cytoplasm"/>
    <property type="evidence" value="ECO:0007669"/>
    <property type="project" value="UniProtKB-SubCell"/>
</dbReference>
<evidence type="ECO:0000256" key="1">
    <source>
        <dbReference type="ARBA" id="ARBA00022679"/>
    </source>
</evidence>
<gene>
    <name evidence="6" type="primary">nadK</name>
    <name evidence="7" type="ordered locus">Taci_0900</name>
</gene>
<keyword evidence="1 6" id="KW-0808">Transferase</keyword>
<dbReference type="InterPro" id="IPR017437">
    <property type="entry name" value="ATP-NAD_kinase_PpnK-typ_C"/>
</dbReference>
<dbReference type="PANTHER" id="PTHR20275:SF0">
    <property type="entry name" value="NAD KINASE"/>
    <property type="match status" value="1"/>
</dbReference>
<name>D1BA30_THEAS</name>
<accession>D1BA30</accession>
<dbReference type="EnsemblBacteria" id="ACZ19133">
    <property type="protein sequence ID" value="ACZ19133"/>
    <property type="gene ID" value="Taci_0900"/>
</dbReference>
<dbReference type="GO" id="GO:0019674">
    <property type="term" value="P:NAD+ metabolic process"/>
    <property type="evidence" value="ECO:0007669"/>
    <property type="project" value="InterPro"/>
</dbReference>
<comment type="catalytic activity">
    <reaction evidence="5 6">
        <text>NAD(+) + ATP = ADP + NADP(+) + H(+)</text>
        <dbReference type="Rhea" id="RHEA:18629"/>
        <dbReference type="ChEBI" id="CHEBI:15378"/>
        <dbReference type="ChEBI" id="CHEBI:30616"/>
        <dbReference type="ChEBI" id="CHEBI:57540"/>
        <dbReference type="ChEBI" id="CHEBI:58349"/>
        <dbReference type="ChEBI" id="CHEBI:456216"/>
        <dbReference type="EC" id="2.7.1.23"/>
    </reaction>
</comment>
<sequence>MSCIGILFNTSKPKAVKIARRMLPWCANRGIRVLMPSDEAKSLGEEAASDEEFLGCSQFAVVIGGDGTFLRAARYTLGRNIPLYGVNVGRLGFLAIGSPGSAERDLESILKGDYEIQRRDCLRGEVIRDGQVAHRLFALNDLVVTKGSFARSIELELFIGGQFVGLFPSDGFIVSTPTGSTAYSLSAGGPIVPPHVPCMILAPICPHTLYSRPMVLGPDDEALICPRYEDREILLTQDGQLGYRLMAGDALKVALDRDHQVHTISLPGRTYYDLLRDKLRWGRCSLEGGGDEAC</sequence>
<evidence type="ECO:0000256" key="4">
    <source>
        <dbReference type="ARBA" id="ARBA00023027"/>
    </source>
</evidence>
<proteinExistence type="inferred from homology"/>
<dbReference type="Pfam" id="PF20143">
    <property type="entry name" value="NAD_kinase_C"/>
    <property type="match status" value="1"/>
</dbReference>
<evidence type="ECO:0000256" key="3">
    <source>
        <dbReference type="ARBA" id="ARBA00022857"/>
    </source>
</evidence>
<evidence type="ECO:0000256" key="6">
    <source>
        <dbReference type="HAMAP-Rule" id="MF_00361"/>
    </source>
</evidence>
<comment type="function">
    <text evidence="6">Involved in the regulation of the intracellular balance of NAD and NADP, and is a key enzyme in the biosynthesis of NADP. Catalyzes specifically the phosphorylation on 2'-hydroxyl of the adenosine moiety of NAD to yield NADP.</text>
</comment>
<evidence type="ECO:0000256" key="2">
    <source>
        <dbReference type="ARBA" id="ARBA00022777"/>
    </source>
</evidence>